<evidence type="ECO:0000256" key="1">
    <source>
        <dbReference type="SAM" id="MobiDB-lite"/>
    </source>
</evidence>
<keyword evidence="4" id="KW-1185">Reference proteome</keyword>
<feature type="region of interest" description="Disordered" evidence="1">
    <location>
        <begin position="255"/>
        <end position="282"/>
    </location>
</feature>
<gene>
    <name evidence="3" type="ORF">MBRA1_003453</name>
</gene>
<keyword evidence="2" id="KW-0472">Membrane</keyword>
<evidence type="ECO:0000313" key="3">
    <source>
        <dbReference type="EMBL" id="WFC96790.1"/>
    </source>
</evidence>
<name>A0AAF0E0B1_9BASI</name>
<feature type="transmembrane region" description="Helical" evidence="2">
    <location>
        <begin position="20"/>
        <end position="39"/>
    </location>
</feature>
<protein>
    <submittedName>
        <fullName evidence="3">Uncharacterized protein</fullName>
    </submittedName>
</protein>
<feature type="transmembrane region" description="Helical" evidence="2">
    <location>
        <begin position="85"/>
        <end position="108"/>
    </location>
</feature>
<proteinExistence type="predicted"/>
<dbReference type="AlphaFoldDB" id="A0AAF0E0B1"/>
<sequence>MTPSMMLLRPAGQGLGRLRLPWALFGISHVLISSVLGAHDAHDHQLASHRTHHGTALADRSTTSRSSTQKQATKNSNVMSTSHKLFPLVIVAIIVGCIVGLVLLVLAARCFLRRTAGQDEPEADFPEKRVATLRHATSNDSNATLYDEDAELKKPPVPLARPVMSSVSRGTHGRFGSINSATSCNLLDLERVPDVPEKCARSHDAREKVLQSRASVRSDNSGTTLYSLYSQVGKEEAAGVRENDLTTPCLTHGTAGWEIRPSAHDGVEDVSLDGPPRIAHAP</sequence>
<keyword evidence="2" id="KW-1133">Transmembrane helix</keyword>
<accession>A0AAF0E0B1</accession>
<dbReference type="Proteomes" id="UP001216638">
    <property type="component" value="Chromosome 4"/>
</dbReference>
<feature type="region of interest" description="Disordered" evidence="1">
    <location>
        <begin position="44"/>
        <end position="77"/>
    </location>
</feature>
<organism evidence="3 4">
    <name type="scientific">Malassezia brasiliensis</name>
    <dbReference type="NCBI Taxonomy" id="1821822"/>
    <lineage>
        <taxon>Eukaryota</taxon>
        <taxon>Fungi</taxon>
        <taxon>Dikarya</taxon>
        <taxon>Basidiomycota</taxon>
        <taxon>Ustilaginomycotina</taxon>
        <taxon>Malasseziomycetes</taxon>
        <taxon>Malasseziales</taxon>
        <taxon>Malasseziaceae</taxon>
        <taxon>Malassezia</taxon>
    </lineage>
</organism>
<reference evidence="3" key="1">
    <citation type="submission" date="2023-03" db="EMBL/GenBank/DDBJ databases">
        <title>Mating type loci evolution in Malassezia.</title>
        <authorList>
            <person name="Coelho M.A."/>
        </authorList>
    </citation>
    <scope>NUCLEOTIDE SEQUENCE</scope>
    <source>
        <strain evidence="3">CBS 14135</strain>
    </source>
</reference>
<evidence type="ECO:0000256" key="2">
    <source>
        <dbReference type="SAM" id="Phobius"/>
    </source>
</evidence>
<evidence type="ECO:0000313" key="4">
    <source>
        <dbReference type="Proteomes" id="UP001216638"/>
    </source>
</evidence>
<dbReference type="EMBL" id="CP119954">
    <property type="protein sequence ID" value="WFC96790.1"/>
    <property type="molecule type" value="Genomic_DNA"/>
</dbReference>
<keyword evidence="2" id="KW-0812">Transmembrane</keyword>